<protein>
    <submittedName>
        <fullName evidence="4">Uncharacterized protein</fullName>
    </submittedName>
</protein>
<evidence type="ECO:0000313" key="4">
    <source>
        <dbReference type="EMBL" id="KAJ6703361.1"/>
    </source>
</evidence>
<dbReference type="InterPro" id="IPR005011">
    <property type="entry name" value="SNU66/SART1"/>
</dbReference>
<dbReference type="PANTHER" id="PTHR14152:SF5">
    <property type="entry name" value="U4_U6.U5 TRI-SNRNP-ASSOCIATED PROTEIN 1"/>
    <property type="match status" value="1"/>
</dbReference>
<evidence type="ECO:0000256" key="3">
    <source>
        <dbReference type="ARBA" id="ARBA00023242"/>
    </source>
</evidence>
<keyword evidence="5" id="KW-1185">Reference proteome</keyword>
<gene>
    <name evidence="4" type="ORF">OIU85_029334</name>
</gene>
<reference evidence="4" key="2">
    <citation type="journal article" date="2023" name="Int. J. Mol. Sci.">
        <title>De Novo Assembly and Annotation of 11 Diverse Shrub Willow (Salix) Genomes Reveals Novel Gene Organization in Sex-Linked Regions.</title>
        <authorList>
            <person name="Hyden B."/>
            <person name="Feng K."/>
            <person name="Yates T.B."/>
            <person name="Jawdy S."/>
            <person name="Cereghino C."/>
            <person name="Smart L.B."/>
            <person name="Muchero W."/>
        </authorList>
    </citation>
    <scope>NUCLEOTIDE SEQUENCE [LARGE SCALE GENOMIC DNA]</scope>
    <source>
        <tissue evidence="4">Shoot tip</tissue>
    </source>
</reference>
<dbReference type="AlphaFoldDB" id="A0A9Q0QBD5"/>
<evidence type="ECO:0000256" key="2">
    <source>
        <dbReference type="ARBA" id="ARBA00006076"/>
    </source>
</evidence>
<organism evidence="4 5">
    <name type="scientific">Salix viminalis</name>
    <name type="common">Common osier</name>
    <name type="synonym">Basket willow</name>
    <dbReference type="NCBI Taxonomy" id="40686"/>
    <lineage>
        <taxon>Eukaryota</taxon>
        <taxon>Viridiplantae</taxon>
        <taxon>Streptophyta</taxon>
        <taxon>Embryophyta</taxon>
        <taxon>Tracheophyta</taxon>
        <taxon>Spermatophyta</taxon>
        <taxon>Magnoliopsida</taxon>
        <taxon>eudicotyledons</taxon>
        <taxon>Gunneridae</taxon>
        <taxon>Pentapetalae</taxon>
        <taxon>rosids</taxon>
        <taxon>fabids</taxon>
        <taxon>Malpighiales</taxon>
        <taxon>Salicaceae</taxon>
        <taxon>Saliceae</taxon>
        <taxon>Salix</taxon>
    </lineage>
</organism>
<evidence type="ECO:0000313" key="5">
    <source>
        <dbReference type="Proteomes" id="UP001151529"/>
    </source>
</evidence>
<dbReference type="PANTHER" id="PTHR14152">
    <property type="entry name" value="SQUAMOUS CELL CARCINOMA ANTIGEN RECOGNISED BY CYTOTOXIC T LYMPHOCYTES"/>
    <property type="match status" value="1"/>
</dbReference>
<name>A0A9Q0QBD5_SALVM</name>
<comment type="subcellular location">
    <subcellularLocation>
        <location evidence="1">Nucleus</location>
    </subcellularLocation>
</comment>
<comment type="similarity">
    <text evidence="2">Belongs to the SNU66/SART1 family.</text>
</comment>
<evidence type="ECO:0000256" key="1">
    <source>
        <dbReference type="ARBA" id="ARBA00004123"/>
    </source>
</evidence>
<comment type="caution">
    <text evidence="4">The sequence shown here is derived from an EMBL/GenBank/DDBJ whole genome shotgun (WGS) entry which is preliminary data.</text>
</comment>
<dbReference type="GO" id="GO:0046540">
    <property type="term" value="C:U4/U6 x U5 tri-snRNP complex"/>
    <property type="evidence" value="ECO:0007669"/>
    <property type="project" value="TreeGrafter"/>
</dbReference>
<dbReference type="EMBL" id="JAPFFL010000009">
    <property type="protein sequence ID" value="KAJ6703361.1"/>
    <property type="molecule type" value="Genomic_DNA"/>
</dbReference>
<sequence length="151" mass="16829">MTVRVVVVSVLVVAMEEEEEEDDLFLHLQKGVDFHRNVPAEIKVLHGHGKITKVEEEETVSADDDEDLYKSLERTMKVALEKQGAEASSPQAIALLAISTLPSQIAECSKILKLESLQNKLVFTEMEEFVSAIDLAEEVNNKTGNKDVFMD</sequence>
<reference evidence="4" key="1">
    <citation type="submission" date="2022-11" db="EMBL/GenBank/DDBJ databases">
        <authorList>
            <person name="Hyden B.L."/>
            <person name="Feng K."/>
            <person name="Yates T."/>
            <person name="Jawdy S."/>
            <person name="Smart L.B."/>
            <person name="Muchero W."/>
        </authorList>
    </citation>
    <scope>NUCLEOTIDE SEQUENCE</scope>
    <source>
        <tissue evidence="4">Shoot tip</tissue>
    </source>
</reference>
<dbReference type="OrthoDB" id="5583at2759"/>
<accession>A0A9Q0QBD5</accession>
<dbReference type="Proteomes" id="UP001151529">
    <property type="component" value="Chromosome 3"/>
</dbReference>
<keyword evidence="3" id="KW-0539">Nucleus</keyword>
<proteinExistence type="inferred from homology"/>
<dbReference type="GO" id="GO:0000481">
    <property type="term" value="P:maturation of 5S rRNA"/>
    <property type="evidence" value="ECO:0007669"/>
    <property type="project" value="TreeGrafter"/>
</dbReference>
<dbReference type="GO" id="GO:0045292">
    <property type="term" value="P:mRNA cis splicing, via spliceosome"/>
    <property type="evidence" value="ECO:0007669"/>
    <property type="project" value="TreeGrafter"/>
</dbReference>